<name>A0A250X8W9_9CHLO</name>
<organism evidence="2 3">
    <name type="scientific">Chlamydomonas eustigma</name>
    <dbReference type="NCBI Taxonomy" id="1157962"/>
    <lineage>
        <taxon>Eukaryota</taxon>
        <taxon>Viridiplantae</taxon>
        <taxon>Chlorophyta</taxon>
        <taxon>core chlorophytes</taxon>
        <taxon>Chlorophyceae</taxon>
        <taxon>CS clade</taxon>
        <taxon>Chlamydomonadales</taxon>
        <taxon>Chlamydomonadaceae</taxon>
        <taxon>Chlamydomonas</taxon>
    </lineage>
</organism>
<feature type="compositionally biased region" description="Polar residues" evidence="1">
    <location>
        <begin position="178"/>
        <end position="200"/>
    </location>
</feature>
<evidence type="ECO:0000313" key="2">
    <source>
        <dbReference type="EMBL" id="GAX79507.1"/>
    </source>
</evidence>
<protein>
    <submittedName>
        <fullName evidence="2">Uncharacterized protein</fullName>
    </submittedName>
</protein>
<feature type="compositionally biased region" description="Pro residues" evidence="1">
    <location>
        <begin position="160"/>
        <end position="176"/>
    </location>
</feature>
<dbReference type="OrthoDB" id="562960at2759"/>
<gene>
    <name evidence="2" type="ORF">CEUSTIGMA_g6948.t1</name>
</gene>
<comment type="caution">
    <text evidence="2">The sequence shown here is derived from an EMBL/GenBank/DDBJ whole genome shotgun (WGS) entry which is preliminary data.</text>
</comment>
<feature type="compositionally biased region" description="Polar residues" evidence="1">
    <location>
        <begin position="299"/>
        <end position="318"/>
    </location>
</feature>
<keyword evidence="3" id="KW-1185">Reference proteome</keyword>
<sequence>MSGENLDKAAGLSRSSGLCNHFATTRIAGQSGTISQDIFAKLILKRHHQVTRGQRSNASTPLDDTSLFSFLDQFSYQSPKRKNGAPKSRKLDLSDAQHAAMYALSGCNDVASTMSRVKQGVRAMLTNVFGIDKHDFMTWFKNRRLVAKTPGAGSRYQPNNPLPQPLPVVPSGPPHPYTVTQVTHAQDPLNSQRSSHSPSSALKRPSGIGSKCPLDNLALLPFPHPPSQQGPKCTSSFMQKRGLVASLCTNYPSLPHLAPHSVTPMTSPLSIRSSGVNIKGHVLSPSTVPYATNIKPSGAPSSLNPKPSSPHSALSSQQAWTDCFHTPTTGMYTASEDTAMPATLSQRVLSSTSLSGSCDSARSRVLLPHPRSSLRLDLEDDVPAEIVNCMNLLDPLPSLDLSFQLDQNQPQPTTHGAKDQGVHRVSGVSTYGDSCYPAPQEVMFDTGLKRMSAAGDSMDPFLPCPKRSRSQCQSEEYELEGQESAPLSCLLNALQHQSSGAVGSGIEREHQGPVNCEHKSVEGRHTVTSLDVQCFGSFSGGEAPGSAICDISAAADVYPNTSRSFSLELLLESLETPGTILCTDGSVATQHPLTSFRTPPQSIMSPPLSSTVTTGAAGIGVAKEHESDHLMISSTLQDRRAMPPLSNTAGLPPTSAYPLASDCTWSADKMVVSHPSFVSMSQPVLAVGIPARAAGMWPLDDHSYYTKQLQSYLGAAAVSNRQEKPSGSHHGTSMMLSCMQTLEGAGEAFSVGQYADNGVTSMPAEQYGSFTKRCSSKLDDDDGFFSEWCNIIMASSSVPYESTGLIAAGCKAGM</sequence>
<proteinExistence type="predicted"/>
<evidence type="ECO:0000313" key="3">
    <source>
        <dbReference type="Proteomes" id="UP000232323"/>
    </source>
</evidence>
<dbReference type="AlphaFoldDB" id="A0A250X8W9"/>
<reference evidence="2 3" key="1">
    <citation type="submission" date="2017-08" db="EMBL/GenBank/DDBJ databases">
        <title>Acidophilic green algal genome provides insights into adaptation to an acidic environment.</title>
        <authorList>
            <person name="Hirooka S."/>
            <person name="Hirose Y."/>
            <person name="Kanesaki Y."/>
            <person name="Higuchi S."/>
            <person name="Fujiwara T."/>
            <person name="Onuma R."/>
            <person name="Era A."/>
            <person name="Ohbayashi R."/>
            <person name="Uzuka A."/>
            <person name="Nozaki H."/>
            <person name="Yoshikawa H."/>
            <person name="Miyagishima S.Y."/>
        </authorList>
    </citation>
    <scope>NUCLEOTIDE SEQUENCE [LARGE SCALE GENOMIC DNA]</scope>
    <source>
        <strain evidence="2 3">NIES-2499</strain>
    </source>
</reference>
<dbReference type="Proteomes" id="UP000232323">
    <property type="component" value="Unassembled WGS sequence"/>
</dbReference>
<evidence type="ECO:0000256" key="1">
    <source>
        <dbReference type="SAM" id="MobiDB-lite"/>
    </source>
</evidence>
<dbReference type="EMBL" id="BEGY01000043">
    <property type="protein sequence ID" value="GAX79507.1"/>
    <property type="molecule type" value="Genomic_DNA"/>
</dbReference>
<feature type="region of interest" description="Disordered" evidence="1">
    <location>
        <begin position="150"/>
        <end position="208"/>
    </location>
</feature>
<feature type="region of interest" description="Disordered" evidence="1">
    <location>
        <begin position="293"/>
        <end position="318"/>
    </location>
</feature>
<accession>A0A250X8W9</accession>